<feature type="coiled-coil region" evidence="1">
    <location>
        <begin position="334"/>
        <end position="396"/>
    </location>
</feature>
<evidence type="ECO:0000256" key="2">
    <source>
        <dbReference type="SAM" id="MobiDB-lite"/>
    </source>
</evidence>
<organism evidence="3 4">
    <name type="scientific">Megalurothrips usitatus</name>
    <name type="common">bean blossom thrips</name>
    <dbReference type="NCBI Taxonomy" id="439358"/>
    <lineage>
        <taxon>Eukaryota</taxon>
        <taxon>Metazoa</taxon>
        <taxon>Ecdysozoa</taxon>
        <taxon>Arthropoda</taxon>
        <taxon>Hexapoda</taxon>
        <taxon>Insecta</taxon>
        <taxon>Pterygota</taxon>
        <taxon>Neoptera</taxon>
        <taxon>Paraneoptera</taxon>
        <taxon>Thysanoptera</taxon>
        <taxon>Terebrantia</taxon>
        <taxon>Thripoidea</taxon>
        <taxon>Thripidae</taxon>
        <taxon>Megalurothrips</taxon>
    </lineage>
</organism>
<feature type="compositionally biased region" description="Basic and acidic residues" evidence="2">
    <location>
        <begin position="189"/>
        <end position="215"/>
    </location>
</feature>
<feature type="compositionally biased region" description="Polar residues" evidence="2">
    <location>
        <begin position="281"/>
        <end position="293"/>
    </location>
</feature>
<dbReference type="EMBL" id="JAPTSV010000786">
    <property type="protein sequence ID" value="KAJ1519040.1"/>
    <property type="molecule type" value="Genomic_DNA"/>
</dbReference>
<feature type="compositionally biased region" description="Basic and acidic residues" evidence="2">
    <location>
        <begin position="224"/>
        <end position="236"/>
    </location>
</feature>
<sequence>MTKYSLFQFKDGRKLKVLILTKDVKGFEPSCADDIPNREFLVKWQESYHDDDADHDGYYPGRVLLVGATVEEVRMKAKELKIRLPMTFPLQDNTVCKPMSEPLKKPRKKRSDEDPEVVARKRRMNETSKLLDEVKLDNQSAKKVPEGNESSITAKAQTTGVRTGEERNGDKRIKSSSYKSGRSTAAKELWSEGRDCPKVTKDHATKPKANEKLHDLNSSVQSPKKPEPHITIHDHSQSVGKNVAADMEVPNEREDWKSNEQEDATVLSPVENRICEDVSETGAQVDNESVPTGSKSKKIRSCSKKVYYKSSKCSDSSSLVSNSDEDPDDATVQLAELKKQFSQSSLRIEELEEKVKNQRSNLKTYQKEIEKKRQIISNLKSEVEDLKSLNLSLQRQLLVSGPKEVLPLKSSSPISFKSSPVKSGKSSPLLWSPYQTGSSPPQETKSSPAAALDKIVSAKKSLFDSDKSDDTSSETSDVEPCNVRKTPVTVKHESKIVQSPFKNDIESKEGEDKQRDKGTKEKLREVSKRIFDDLKGVKPLECENDQVHVGMGLKINKQTWEKVLRKRKDDSKFFKDCAGIIWGKEALKQRTGMRCTGDKKACTPKKVKLCKAMLTGKMLARGESHQQQEFILANFAPKWLTDKCYDAGRQPRQGKDKK</sequence>
<feature type="compositionally biased region" description="Basic and acidic residues" evidence="2">
    <location>
        <begin position="163"/>
        <end position="173"/>
    </location>
</feature>
<feature type="compositionally biased region" description="Basic and acidic residues" evidence="2">
    <location>
        <begin position="503"/>
        <end position="522"/>
    </location>
</feature>
<evidence type="ECO:0000256" key="1">
    <source>
        <dbReference type="SAM" id="Coils"/>
    </source>
</evidence>
<feature type="compositionally biased region" description="Basic and acidic residues" evidence="2">
    <location>
        <begin position="250"/>
        <end position="260"/>
    </location>
</feature>
<keyword evidence="1" id="KW-0175">Coiled coil</keyword>
<feature type="compositionally biased region" description="Basic and acidic residues" evidence="2">
    <location>
        <begin position="124"/>
        <end position="136"/>
    </location>
</feature>
<comment type="caution">
    <text evidence="3">The sequence shown here is derived from an EMBL/GenBank/DDBJ whole genome shotgun (WGS) entry which is preliminary data.</text>
</comment>
<proteinExistence type="predicted"/>
<accession>A0AAV7WZJ4</accession>
<evidence type="ECO:0000313" key="4">
    <source>
        <dbReference type="Proteomes" id="UP001075354"/>
    </source>
</evidence>
<reference evidence="3" key="1">
    <citation type="submission" date="2022-12" db="EMBL/GenBank/DDBJ databases">
        <title>Chromosome-level genome assembly of the bean flower thrips Megalurothrips usitatus.</title>
        <authorList>
            <person name="Ma L."/>
            <person name="Liu Q."/>
            <person name="Li H."/>
            <person name="Cai W."/>
        </authorList>
    </citation>
    <scope>NUCLEOTIDE SEQUENCE</scope>
    <source>
        <strain evidence="3">Cailab_2022a</strain>
    </source>
</reference>
<feature type="compositionally biased region" description="Low complexity" evidence="2">
    <location>
        <begin position="407"/>
        <end position="427"/>
    </location>
</feature>
<dbReference type="AlphaFoldDB" id="A0AAV7WZJ4"/>
<feature type="region of interest" description="Disordered" evidence="2">
    <location>
        <begin position="402"/>
        <end position="522"/>
    </location>
</feature>
<feature type="compositionally biased region" description="Polar residues" evidence="2">
    <location>
        <begin position="148"/>
        <end position="161"/>
    </location>
</feature>
<gene>
    <name evidence="3" type="ORF">ONE63_011283</name>
</gene>
<feature type="region of interest" description="Disordered" evidence="2">
    <location>
        <begin position="93"/>
        <end position="303"/>
    </location>
</feature>
<protein>
    <submittedName>
        <fullName evidence="3">Uncharacterized protein</fullName>
    </submittedName>
</protein>
<keyword evidence="4" id="KW-1185">Reference proteome</keyword>
<feature type="compositionally biased region" description="Polar residues" evidence="2">
    <location>
        <begin position="433"/>
        <end position="447"/>
    </location>
</feature>
<evidence type="ECO:0000313" key="3">
    <source>
        <dbReference type="EMBL" id="KAJ1519040.1"/>
    </source>
</evidence>
<dbReference type="Proteomes" id="UP001075354">
    <property type="component" value="Unassembled WGS sequence"/>
</dbReference>
<name>A0AAV7WZJ4_9NEOP</name>
<feature type="compositionally biased region" description="Basic and acidic residues" evidence="2">
    <location>
        <begin position="461"/>
        <end position="470"/>
    </location>
</feature>